<dbReference type="GO" id="GO:0004322">
    <property type="term" value="F:ferroxidase activity"/>
    <property type="evidence" value="ECO:0007669"/>
    <property type="project" value="UniProtKB-EC"/>
</dbReference>
<evidence type="ECO:0000256" key="1">
    <source>
        <dbReference type="ARBA" id="ARBA00007513"/>
    </source>
</evidence>
<dbReference type="EC" id="1.16.3.1" evidence="9"/>
<dbReference type="FunFam" id="1.20.1260.10:FF:000002">
    <property type="entry name" value="Ferritin, mitochondrial"/>
    <property type="match status" value="1"/>
</dbReference>
<feature type="binding site" evidence="8">
    <location>
        <position position="61"/>
    </location>
    <ligand>
        <name>Fe cation</name>
        <dbReference type="ChEBI" id="CHEBI:24875"/>
        <label>1</label>
    </ligand>
</feature>
<comment type="catalytic activity">
    <reaction evidence="7 9">
        <text>4 Fe(2+) + O2 + 4 H(+) = 4 Fe(3+) + 2 H2O</text>
        <dbReference type="Rhea" id="RHEA:11148"/>
        <dbReference type="ChEBI" id="CHEBI:15377"/>
        <dbReference type="ChEBI" id="CHEBI:15378"/>
        <dbReference type="ChEBI" id="CHEBI:15379"/>
        <dbReference type="ChEBI" id="CHEBI:29033"/>
        <dbReference type="ChEBI" id="CHEBI:29034"/>
        <dbReference type="EC" id="1.16.3.1"/>
    </reaction>
</comment>
<dbReference type="Gene3D" id="1.20.1260.10">
    <property type="match status" value="1"/>
</dbReference>
<gene>
    <name evidence="11" type="ORF">C0Q70_11010</name>
</gene>
<comment type="function">
    <text evidence="6">Stores iron in a soluble, non-toxic, readily available form. Important for iron homeostasis. Has ferroxidase activity. Iron is taken up in the ferrous form and deposited as ferric hydroxides after oxidation.</text>
</comment>
<dbReference type="InterPro" id="IPR009078">
    <property type="entry name" value="Ferritin-like_SF"/>
</dbReference>
<feature type="domain" description="Ferritin-like diiron" evidence="10">
    <location>
        <begin position="6"/>
        <end position="155"/>
    </location>
</feature>
<evidence type="ECO:0000259" key="10">
    <source>
        <dbReference type="PROSITE" id="PS50905"/>
    </source>
</evidence>
<feature type="binding site" evidence="8">
    <location>
        <position position="103"/>
    </location>
    <ligand>
        <name>Fe cation</name>
        <dbReference type="ChEBI" id="CHEBI:24875"/>
        <label>1</label>
    </ligand>
</feature>
<dbReference type="InterPro" id="IPR009040">
    <property type="entry name" value="Ferritin-like_diiron"/>
</dbReference>
<evidence type="ECO:0000256" key="9">
    <source>
        <dbReference type="RuleBase" id="RU361145"/>
    </source>
</evidence>
<evidence type="ECO:0000256" key="2">
    <source>
        <dbReference type="ARBA" id="ARBA00022434"/>
    </source>
</evidence>
<evidence type="ECO:0000313" key="12">
    <source>
        <dbReference type="Proteomes" id="UP000245119"/>
    </source>
</evidence>
<organism evidence="11 12">
    <name type="scientific">Pomacea canaliculata</name>
    <name type="common">Golden apple snail</name>
    <dbReference type="NCBI Taxonomy" id="400727"/>
    <lineage>
        <taxon>Eukaryota</taxon>
        <taxon>Metazoa</taxon>
        <taxon>Spiralia</taxon>
        <taxon>Lophotrochozoa</taxon>
        <taxon>Mollusca</taxon>
        <taxon>Gastropoda</taxon>
        <taxon>Caenogastropoda</taxon>
        <taxon>Architaenioglossa</taxon>
        <taxon>Ampullarioidea</taxon>
        <taxon>Ampullariidae</taxon>
        <taxon>Pomacea</taxon>
    </lineage>
</organism>
<evidence type="ECO:0000256" key="8">
    <source>
        <dbReference type="PIRSR" id="PIRSR601519-1"/>
    </source>
</evidence>
<dbReference type="CDD" id="cd01056">
    <property type="entry name" value="Euk_Ferritin"/>
    <property type="match status" value="1"/>
</dbReference>
<dbReference type="GO" id="GO:0006879">
    <property type="term" value="P:intracellular iron ion homeostasis"/>
    <property type="evidence" value="ECO:0007669"/>
    <property type="project" value="UniProtKB-KW"/>
</dbReference>
<keyword evidence="3 8" id="KW-0479">Metal-binding</keyword>
<comment type="caution">
    <text evidence="11">The sequence shown here is derived from an EMBL/GenBank/DDBJ whole genome shotgun (WGS) entry which is preliminary data.</text>
</comment>
<dbReference type="Proteomes" id="UP000245119">
    <property type="component" value="Linkage Group LG6"/>
</dbReference>
<evidence type="ECO:0000256" key="3">
    <source>
        <dbReference type="ARBA" id="ARBA00022723"/>
    </source>
</evidence>
<protein>
    <recommendedName>
        <fullName evidence="9">Ferritin</fullName>
        <ecNumber evidence="9">1.16.3.1</ecNumber>
    </recommendedName>
</protein>
<proteinExistence type="inferred from homology"/>
<evidence type="ECO:0000256" key="4">
    <source>
        <dbReference type="ARBA" id="ARBA00023002"/>
    </source>
</evidence>
<dbReference type="InterPro" id="IPR014034">
    <property type="entry name" value="Ferritin_CS"/>
</dbReference>
<dbReference type="STRING" id="400727.A0A2T7P4V6"/>
<dbReference type="GO" id="GO:0005737">
    <property type="term" value="C:cytoplasm"/>
    <property type="evidence" value="ECO:0007669"/>
    <property type="project" value="TreeGrafter"/>
</dbReference>
<reference evidence="11 12" key="1">
    <citation type="submission" date="2018-04" db="EMBL/GenBank/DDBJ databases">
        <title>The genome of golden apple snail Pomacea canaliculata provides insight into stress tolerance and invasive adaptation.</title>
        <authorList>
            <person name="Liu C."/>
            <person name="Liu B."/>
            <person name="Ren Y."/>
            <person name="Zhang Y."/>
            <person name="Wang H."/>
            <person name="Li S."/>
            <person name="Jiang F."/>
            <person name="Yin L."/>
            <person name="Zhang G."/>
            <person name="Qian W."/>
            <person name="Fan W."/>
        </authorList>
    </citation>
    <scope>NUCLEOTIDE SEQUENCE [LARGE SCALE GENOMIC DNA]</scope>
    <source>
        <strain evidence="11">SZHN2017</strain>
        <tissue evidence="11">Muscle</tissue>
    </source>
</reference>
<evidence type="ECO:0000313" key="11">
    <source>
        <dbReference type="EMBL" id="PVD28423.1"/>
    </source>
</evidence>
<feature type="binding site" evidence="8">
    <location>
        <position position="58"/>
    </location>
    <ligand>
        <name>Fe cation</name>
        <dbReference type="ChEBI" id="CHEBI:24875"/>
        <label>1</label>
    </ligand>
</feature>
<dbReference type="PANTHER" id="PTHR11431:SF75">
    <property type="entry name" value="FERRITIN"/>
    <property type="match status" value="1"/>
</dbReference>
<feature type="binding site" evidence="8">
    <location>
        <position position="23"/>
    </location>
    <ligand>
        <name>Fe cation</name>
        <dbReference type="ChEBI" id="CHEBI:24875"/>
        <label>1</label>
    </ligand>
</feature>
<dbReference type="InterPro" id="IPR001519">
    <property type="entry name" value="Ferritin"/>
</dbReference>
<dbReference type="SUPFAM" id="SSF47240">
    <property type="entry name" value="Ferritin-like"/>
    <property type="match status" value="1"/>
</dbReference>
<keyword evidence="12" id="KW-1185">Reference proteome</keyword>
<name>A0A2T7P4V6_POMCA</name>
<feature type="binding site" evidence="8">
    <location>
        <position position="137"/>
    </location>
    <ligand>
        <name>Fe cation</name>
        <dbReference type="ChEBI" id="CHEBI:24875"/>
        <label>1</label>
    </ligand>
</feature>
<dbReference type="EMBL" id="PZQS01000006">
    <property type="protein sequence ID" value="PVD28423.1"/>
    <property type="molecule type" value="Genomic_DNA"/>
</dbReference>
<dbReference type="PANTHER" id="PTHR11431">
    <property type="entry name" value="FERRITIN"/>
    <property type="match status" value="1"/>
</dbReference>
<evidence type="ECO:0000256" key="7">
    <source>
        <dbReference type="ARBA" id="ARBA00047990"/>
    </source>
</evidence>
<dbReference type="OrthoDB" id="186462at2759"/>
<dbReference type="GO" id="GO:0008199">
    <property type="term" value="F:ferric iron binding"/>
    <property type="evidence" value="ECO:0007669"/>
    <property type="project" value="InterPro"/>
</dbReference>
<comment type="function">
    <text evidence="9">Stores iron in a soluble, non-toxic, readily available form. Important for iron homeostasis. Iron is taken up in the ferrous form and deposited as ferric hydroxides after oxidation.</text>
</comment>
<dbReference type="Pfam" id="PF00210">
    <property type="entry name" value="Ferritin"/>
    <property type="match status" value="1"/>
</dbReference>
<dbReference type="GO" id="GO:0006826">
    <property type="term" value="P:iron ion transport"/>
    <property type="evidence" value="ECO:0007669"/>
    <property type="project" value="InterPro"/>
</dbReference>
<evidence type="ECO:0000256" key="6">
    <source>
        <dbReference type="ARBA" id="ARBA00025111"/>
    </source>
</evidence>
<dbReference type="GO" id="GO:0008198">
    <property type="term" value="F:ferrous iron binding"/>
    <property type="evidence" value="ECO:0007669"/>
    <property type="project" value="TreeGrafter"/>
</dbReference>
<keyword evidence="2 9" id="KW-0409">Iron storage</keyword>
<keyword evidence="4 9" id="KW-0560">Oxidoreductase</keyword>
<evidence type="ECO:0000256" key="5">
    <source>
        <dbReference type="ARBA" id="ARBA00023004"/>
    </source>
</evidence>
<sequence length="169" mass="19571">MSQIRQNYNSDNEEGINRQINMELHASYSYLSMAHYFDRDDVALKGLHKFFKKMSDEEREHAEKLMEFQNKRGGRIVLRNIGKPEKDEWGSGLDAMLVALNLEKAVNQSLLDLHKIASKNKDGQMTNFLENEFLHEQVNSMKEIGDHIANLRRVGPGLGEYLFDKKSLE</sequence>
<dbReference type="PROSITE" id="PS00540">
    <property type="entry name" value="FERRITIN_1"/>
    <property type="match status" value="1"/>
</dbReference>
<keyword evidence="5 8" id="KW-0408">Iron</keyword>
<accession>A0A2T7P4V6</accession>
<dbReference type="AlphaFoldDB" id="A0A2T7P4V6"/>
<comment type="similarity">
    <text evidence="1 9">Belongs to the ferritin family.</text>
</comment>
<dbReference type="PROSITE" id="PS50905">
    <property type="entry name" value="FERRITIN_LIKE"/>
    <property type="match status" value="1"/>
</dbReference>
<dbReference type="InterPro" id="IPR008331">
    <property type="entry name" value="Ferritin_DPS_dom"/>
</dbReference>
<dbReference type="InterPro" id="IPR012347">
    <property type="entry name" value="Ferritin-like"/>
</dbReference>